<protein>
    <submittedName>
        <fullName evidence="8">D-3-phosphoglycerate dehydrogenase</fullName>
    </submittedName>
</protein>
<evidence type="ECO:0000256" key="2">
    <source>
        <dbReference type="ARBA" id="ARBA00022605"/>
    </source>
</evidence>
<evidence type="ECO:0000313" key="9">
    <source>
        <dbReference type="Proteomes" id="UP000214880"/>
    </source>
</evidence>
<keyword evidence="4" id="KW-0520">NAD</keyword>
<reference evidence="8 9" key="1">
    <citation type="submission" date="2016-10" db="EMBL/GenBank/DDBJ databases">
        <authorList>
            <person name="de Groot N.N."/>
        </authorList>
    </citation>
    <scope>NUCLEOTIDE SEQUENCE [LARGE SCALE GENOMIC DNA]</scope>
    <source>
        <strain evidence="8 9">DSM 1736</strain>
    </source>
</reference>
<evidence type="ECO:0000259" key="7">
    <source>
        <dbReference type="Pfam" id="PF02826"/>
    </source>
</evidence>
<dbReference type="PROSITE" id="PS00065">
    <property type="entry name" value="D_2_HYDROXYACID_DH_1"/>
    <property type="match status" value="1"/>
</dbReference>
<dbReference type="PANTHER" id="PTHR42789:SF1">
    <property type="entry name" value="D-ISOMER SPECIFIC 2-HYDROXYACID DEHYDROGENASE FAMILY PROTEIN (AFU_ORTHOLOGUE AFUA_6G10090)"/>
    <property type="match status" value="1"/>
</dbReference>
<dbReference type="OrthoDB" id="9805416at2"/>
<dbReference type="EMBL" id="FNHB01000002">
    <property type="protein sequence ID" value="SDM08073.1"/>
    <property type="molecule type" value="Genomic_DNA"/>
</dbReference>
<dbReference type="InterPro" id="IPR050857">
    <property type="entry name" value="D-2-hydroxyacid_DH"/>
</dbReference>
<keyword evidence="2" id="KW-0028">Amino-acid biosynthesis</keyword>
<dbReference type="GO" id="GO:0008652">
    <property type="term" value="P:amino acid biosynthetic process"/>
    <property type="evidence" value="ECO:0007669"/>
    <property type="project" value="UniProtKB-KW"/>
</dbReference>
<dbReference type="Gene3D" id="3.40.50.720">
    <property type="entry name" value="NAD(P)-binding Rossmann-like Domain"/>
    <property type="match status" value="2"/>
</dbReference>
<sequence length="316" mass="34081">MAVILTTPRSFAGCKRARDLLQQAGHEVRVQTAAKPYTANELLPVIQGVDALIAGLDEINSEVIKAGAPTLKVIARNGAGYNNIDTEAARRYGVLVTVTPGANSISVCELAFALMMALARKAHLMDGNIRQGQWLRVPGSELFEKTLGVLGTGAIGSELIKRCRAFGMKVLAYDLFPNEELSRNYAVTYTNLETIYREADYLSLHLPSTAQTDRMINAGAIALMKKEATIINTARGELIDEAALLAALESGRLAGAGLDAFTHEPFTDQRFFHLDNVIMTPHSGAYTAESVERTSAAAAEEVLRVLAGRKPLHAIC</sequence>
<dbReference type="RefSeq" id="WP_092070250.1">
    <property type="nucleotide sequence ID" value="NZ_FNHB01000002.1"/>
</dbReference>
<dbReference type="SUPFAM" id="SSF52283">
    <property type="entry name" value="Formate/glycerate dehydrogenase catalytic domain-like"/>
    <property type="match status" value="1"/>
</dbReference>
<dbReference type="InterPro" id="IPR036291">
    <property type="entry name" value="NAD(P)-bd_dom_sf"/>
</dbReference>
<evidence type="ECO:0000259" key="6">
    <source>
        <dbReference type="Pfam" id="PF00389"/>
    </source>
</evidence>
<gene>
    <name evidence="8" type="ORF">SAMN04488502_102103</name>
</gene>
<dbReference type="InterPro" id="IPR029752">
    <property type="entry name" value="D-isomer_DH_CS1"/>
</dbReference>
<dbReference type="STRING" id="146817.SAMN04488502_102103"/>
<dbReference type="FunFam" id="3.40.50.720:FF:000203">
    <property type="entry name" value="D-3-phosphoglycerate dehydrogenase (SerA)"/>
    <property type="match status" value="1"/>
</dbReference>
<accession>A0A1G9QAV4</accession>
<evidence type="ECO:0000256" key="3">
    <source>
        <dbReference type="ARBA" id="ARBA00023002"/>
    </source>
</evidence>
<evidence type="ECO:0000256" key="1">
    <source>
        <dbReference type="ARBA" id="ARBA00005854"/>
    </source>
</evidence>
<dbReference type="GO" id="GO:0016616">
    <property type="term" value="F:oxidoreductase activity, acting on the CH-OH group of donors, NAD or NADP as acceptor"/>
    <property type="evidence" value="ECO:0007669"/>
    <property type="project" value="InterPro"/>
</dbReference>
<feature type="domain" description="D-isomer specific 2-hydroxyacid dehydrogenase NAD-binding" evidence="7">
    <location>
        <begin position="112"/>
        <end position="284"/>
    </location>
</feature>
<dbReference type="GO" id="GO:0051287">
    <property type="term" value="F:NAD binding"/>
    <property type="evidence" value="ECO:0007669"/>
    <property type="project" value="InterPro"/>
</dbReference>
<evidence type="ECO:0000313" key="8">
    <source>
        <dbReference type="EMBL" id="SDM08073.1"/>
    </source>
</evidence>
<name>A0A1G9QAV4_9FIRM</name>
<feature type="domain" description="D-isomer specific 2-hydroxyacid dehydrogenase catalytic" evidence="6">
    <location>
        <begin position="14"/>
        <end position="315"/>
    </location>
</feature>
<dbReference type="PANTHER" id="PTHR42789">
    <property type="entry name" value="D-ISOMER SPECIFIC 2-HYDROXYACID DEHYDROGENASE FAMILY PROTEIN (AFU_ORTHOLOGUE AFUA_6G10090)"/>
    <property type="match status" value="1"/>
</dbReference>
<comment type="similarity">
    <text evidence="1 5">Belongs to the D-isomer specific 2-hydroxyacid dehydrogenase family.</text>
</comment>
<dbReference type="InterPro" id="IPR006140">
    <property type="entry name" value="D-isomer_DH_NAD-bd"/>
</dbReference>
<dbReference type="SUPFAM" id="SSF51735">
    <property type="entry name" value="NAD(P)-binding Rossmann-fold domains"/>
    <property type="match status" value="1"/>
</dbReference>
<proteinExistence type="inferred from homology"/>
<evidence type="ECO:0000256" key="5">
    <source>
        <dbReference type="RuleBase" id="RU003719"/>
    </source>
</evidence>
<dbReference type="InterPro" id="IPR006139">
    <property type="entry name" value="D-isomer_2_OHA_DH_cat_dom"/>
</dbReference>
<dbReference type="Pfam" id="PF00389">
    <property type="entry name" value="2-Hacid_dh"/>
    <property type="match status" value="1"/>
</dbReference>
<evidence type="ECO:0000256" key="4">
    <source>
        <dbReference type="ARBA" id="ARBA00023027"/>
    </source>
</evidence>
<dbReference type="CDD" id="cd12172">
    <property type="entry name" value="PGDH_like_2"/>
    <property type="match status" value="1"/>
</dbReference>
<dbReference type="Pfam" id="PF02826">
    <property type="entry name" value="2-Hacid_dh_C"/>
    <property type="match status" value="1"/>
</dbReference>
<organism evidence="8 9">
    <name type="scientific">Dendrosporobacter quercicolus</name>
    <dbReference type="NCBI Taxonomy" id="146817"/>
    <lineage>
        <taxon>Bacteria</taxon>
        <taxon>Bacillati</taxon>
        <taxon>Bacillota</taxon>
        <taxon>Negativicutes</taxon>
        <taxon>Selenomonadales</taxon>
        <taxon>Sporomusaceae</taxon>
        <taxon>Dendrosporobacter</taxon>
    </lineage>
</organism>
<dbReference type="Proteomes" id="UP000214880">
    <property type="component" value="Unassembled WGS sequence"/>
</dbReference>
<keyword evidence="9" id="KW-1185">Reference proteome</keyword>
<dbReference type="AlphaFoldDB" id="A0A1G9QAV4"/>
<keyword evidence="3 5" id="KW-0560">Oxidoreductase</keyword>